<dbReference type="AlphaFoldDB" id="A0ABD0JN43"/>
<evidence type="ECO:0000313" key="1">
    <source>
        <dbReference type="EMBL" id="KAK7476362.1"/>
    </source>
</evidence>
<comment type="caution">
    <text evidence="1">The sequence shown here is derived from an EMBL/GenBank/DDBJ whole genome shotgun (WGS) entry which is preliminary data.</text>
</comment>
<name>A0ABD0JN43_9CAEN</name>
<dbReference type="Proteomes" id="UP001519460">
    <property type="component" value="Unassembled WGS sequence"/>
</dbReference>
<accession>A0ABD0JN43</accession>
<organism evidence="1 2">
    <name type="scientific">Batillaria attramentaria</name>
    <dbReference type="NCBI Taxonomy" id="370345"/>
    <lineage>
        <taxon>Eukaryota</taxon>
        <taxon>Metazoa</taxon>
        <taxon>Spiralia</taxon>
        <taxon>Lophotrochozoa</taxon>
        <taxon>Mollusca</taxon>
        <taxon>Gastropoda</taxon>
        <taxon>Caenogastropoda</taxon>
        <taxon>Sorbeoconcha</taxon>
        <taxon>Cerithioidea</taxon>
        <taxon>Batillariidae</taxon>
        <taxon>Batillaria</taxon>
    </lineage>
</organism>
<proteinExistence type="predicted"/>
<protein>
    <submittedName>
        <fullName evidence="1">Uncharacterized protein</fullName>
    </submittedName>
</protein>
<feature type="non-terminal residue" evidence="1">
    <location>
        <position position="107"/>
    </location>
</feature>
<reference evidence="1 2" key="1">
    <citation type="journal article" date="2023" name="Sci. Data">
        <title>Genome assembly of the Korean intertidal mud-creeper Batillaria attramentaria.</title>
        <authorList>
            <person name="Patra A.K."/>
            <person name="Ho P.T."/>
            <person name="Jun S."/>
            <person name="Lee S.J."/>
            <person name="Kim Y."/>
            <person name="Won Y.J."/>
        </authorList>
    </citation>
    <scope>NUCLEOTIDE SEQUENCE [LARGE SCALE GENOMIC DNA]</scope>
    <source>
        <strain evidence="1">Wonlab-2016</strain>
    </source>
</reference>
<evidence type="ECO:0000313" key="2">
    <source>
        <dbReference type="Proteomes" id="UP001519460"/>
    </source>
</evidence>
<dbReference type="EMBL" id="JACVVK020000377">
    <property type="protein sequence ID" value="KAK7476362.1"/>
    <property type="molecule type" value="Genomic_DNA"/>
</dbReference>
<sequence length="107" mass="12326">MPLWCRGYHRHAPVAKRISPTCPCGGAKDITSIPVWRRGYYLNVPVVRRISPTYPCGAENVTDMPLWRRGYHLNASDEDNTFYSGVICRSSSDKDCGRHQRHYTQRD</sequence>
<gene>
    <name evidence="1" type="ORF">BaRGS_00032362</name>
</gene>
<keyword evidence="2" id="KW-1185">Reference proteome</keyword>